<dbReference type="Proteomes" id="UP000215335">
    <property type="component" value="Unassembled WGS sequence"/>
</dbReference>
<feature type="region of interest" description="Disordered" evidence="1">
    <location>
        <begin position="1"/>
        <end position="27"/>
    </location>
</feature>
<reference evidence="2 3" key="1">
    <citation type="journal article" date="2017" name="Curr. Biol.">
        <title>The Evolution of Venom by Co-option of Single-Copy Genes.</title>
        <authorList>
            <person name="Martinson E.O."/>
            <person name="Mrinalini"/>
            <person name="Kelkar Y.D."/>
            <person name="Chang C.H."/>
            <person name="Werren J.H."/>
        </authorList>
    </citation>
    <scope>NUCLEOTIDE SEQUENCE [LARGE SCALE GENOMIC DNA]</scope>
    <source>
        <strain evidence="2 3">Alberta</strain>
        <tissue evidence="2">Whole body</tissue>
    </source>
</reference>
<keyword evidence="3" id="KW-1185">Reference proteome</keyword>
<protein>
    <submittedName>
        <fullName evidence="2">Uncharacterized protein</fullName>
    </submittedName>
</protein>
<evidence type="ECO:0000313" key="2">
    <source>
        <dbReference type="EMBL" id="OXU30271.1"/>
    </source>
</evidence>
<dbReference type="EMBL" id="NNAY01000177">
    <property type="protein sequence ID" value="OXU30271.1"/>
    <property type="molecule type" value="Genomic_DNA"/>
</dbReference>
<evidence type="ECO:0000313" key="3">
    <source>
        <dbReference type="Proteomes" id="UP000215335"/>
    </source>
</evidence>
<comment type="caution">
    <text evidence="2">The sequence shown here is derived from an EMBL/GenBank/DDBJ whole genome shotgun (WGS) entry which is preliminary data.</text>
</comment>
<gene>
    <name evidence="2" type="ORF">TSAR_003406</name>
</gene>
<dbReference type="AlphaFoldDB" id="A0A232FHP5"/>
<proteinExistence type="predicted"/>
<organism evidence="2 3">
    <name type="scientific">Trichomalopsis sarcophagae</name>
    <dbReference type="NCBI Taxonomy" id="543379"/>
    <lineage>
        <taxon>Eukaryota</taxon>
        <taxon>Metazoa</taxon>
        <taxon>Ecdysozoa</taxon>
        <taxon>Arthropoda</taxon>
        <taxon>Hexapoda</taxon>
        <taxon>Insecta</taxon>
        <taxon>Pterygota</taxon>
        <taxon>Neoptera</taxon>
        <taxon>Endopterygota</taxon>
        <taxon>Hymenoptera</taxon>
        <taxon>Apocrita</taxon>
        <taxon>Proctotrupomorpha</taxon>
        <taxon>Chalcidoidea</taxon>
        <taxon>Pteromalidae</taxon>
        <taxon>Pteromalinae</taxon>
        <taxon>Trichomalopsis</taxon>
    </lineage>
</organism>
<sequence length="119" mass="13066">MIRTPTRNNSGTSDTGFPTQKTDNNSLVSLLNTGGMAADGHKQGLSQVAMEVETSQQITANNKTPGDKVEGRKMLDTWNRIQEIESTEQGLRDKIGENLEKMTAVVDPPKTYTRPSRTT</sequence>
<name>A0A232FHP5_9HYME</name>
<evidence type="ECO:0000256" key="1">
    <source>
        <dbReference type="SAM" id="MobiDB-lite"/>
    </source>
</evidence>
<accession>A0A232FHP5</accession>